<keyword evidence="2" id="KW-0472">Membrane</keyword>
<dbReference type="AlphaFoldDB" id="A0A8J5T1Y6"/>
<dbReference type="Pfam" id="PF00076">
    <property type="entry name" value="RRM_1"/>
    <property type="match status" value="1"/>
</dbReference>
<protein>
    <recommendedName>
        <fullName evidence="3">RRM domain-containing protein</fullName>
    </recommendedName>
</protein>
<keyword evidence="2" id="KW-0812">Transmembrane</keyword>
<keyword evidence="5" id="KW-1185">Reference proteome</keyword>
<gene>
    <name evidence="4" type="ORF">GUJ93_ZPchr0006g44978</name>
</gene>
<evidence type="ECO:0000256" key="2">
    <source>
        <dbReference type="SAM" id="Phobius"/>
    </source>
</evidence>
<dbReference type="Proteomes" id="UP000729402">
    <property type="component" value="Unassembled WGS sequence"/>
</dbReference>
<dbReference type="EMBL" id="JAAALK010000283">
    <property type="protein sequence ID" value="KAG8075817.1"/>
    <property type="molecule type" value="Genomic_DNA"/>
</dbReference>
<dbReference type="PANTHER" id="PTHR48035:SF2">
    <property type="entry name" value="RNA-BINDING REGION RNP-1 DOMAIN-CONTAINING PROTEIN"/>
    <property type="match status" value="1"/>
</dbReference>
<comment type="caution">
    <text evidence="4">The sequence shown here is derived from an EMBL/GenBank/DDBJ whole genome shotgun (WGS) entry which is preliminary data.</text>
</comment>
<dbReference type="PANTHER" id="PTHR48035">
    <property type="entry name" value="HETEROGENEOUS NUCLEAR RIBONUCLEOPROTEIN 1"/>
    <property type="match status" value="1"/>
</dbReference>
<feature type="transmembrane region" description="Helical" evidence="2">
    <location>
        <begin position="58"/>
        <end position="76"/>
    </location>
</feature>
<dbReference type="SMART" id="SM00360">
    <property type="entry name" value="RRM"/>
    <property type="match status" value="1"/>
</dbReference>
<evidence type="ECO:0000259" key="3">
    <source>
        <dbReference type="PROSITE" id="PS50102"/>
    </source>
</evidence>
<organism evidence="4 5">
    <name type="scientific">Zizania palustris</name>
    <name type="common">Northern wild rice</name>
    <dbReference type="NCBI Taxonomy" id="103762"/>
    <lineage>
        <taxon>Eukaryota</taxon>
        <taxon>Viridiplantae</taxon>
        <taxon>Streptophyta</taxon>
        <taxon>Embryophyta</taxon>
        <taxon>Tracheophyta</taxon>
        <taxon>Spermatophyta</taxon>
        <taxon>Magnoliopsida</taxon>
        <taxon>Liliopsida</taxon>
        <taxon>Poales</taxon>
        <taxon>Poaceae</taxon>
        <taxon>BOP clade</taxon>
        <taxon>Oryzoideae</taxon>
        <taxon>Oryzeae</taxon>
        <taxon>Zizaniinae</taxon>
        <taxon>Zizania</taxon>
    </lineage>
</organism>
<evidence type="ECO:0000313" key="5">
    <source>
        <dbReference type="Proteomes" id="UP000729402"/>
    </source>
</evidence>
<sequence>MKANHMKLFVGGVPLGNSKAELRAHFTQFGRVALVGVPKNRLSGAPRGFTYVQFMRDVVVALAVALAAGFLLHPAAEAAK</sequence>
<dbReference type="InterPro" id="IPR000504">
    <property type="entry name" value="RRM_dom"/>
</dbReference>
<evidence type="ECO:0000256" key="1">
    <source>
        <dbReference type="PROSITE-ProRule" id="PRU00176"/>
    </source>
</evidence>
<dbReference type="OrthoDB" id="696777at2759"/>
<dbReference type="InterPro" id="IPR053260">
    <property type="entry name" value="hnRNP"/>
</dbReference>
<dbReference type="GO" id="GO:0003723">
    <property type="term" value="F:RNA binding"/>
    <property type="evidence" value="ECO:0007669"/>
    <property type="project" value="UniProtKB-UniRule"/>
</dbReference>
<name>A0A8J5T1Y6_ZIZPA</name>
<dbReference type="PROSITE" id="PS50102">
    <property type="entry name" value="RRM"/>
    <property type="match status" value="1"/>
</dbReference>
<reference evidence="4" key="1">
    <citation type="journal article" date="2021" name="bioRxiv">
        <title>Whole Genome Assembly and Annotation of Northern Wild Rice, Zizania palustris L., Supports a Whole Genome Duplication in the Zizania Genus.</title>
        <authorList>
            <person name="Haas M."/>
            <person name="Kono T."/>
            <person name="Macchietto M."/>
            <person name="Millas R."/>
            <person name="McGilp L."/>
            <person name="Shao M."/>
            <person name="Duquette J."/>
            <person name="Hirsch C.N."/>
            <person name="Kimball J."/>
        </authorList>
    </citation>
    <scope>NUCLEOTIDE SEQUENCE</scope>
    <source>
        <tissue evidence="4">Fresh leaf tissue</tissue>
    </source>
</reference>
<keyword evidence="2" id="KW-1133">Transmembrane helix</keyword>
<evidence type="ECO:0000313" key="4">
    <source>
        <dbReference type="EMBL" id="KAG8075817.1"/>
    </source>
</evidence>
<feature type="domain" description="RRM" evidence="3">
    <location>
        <begin position="6"/>
        <end position="80"/>
    </location>
</feature>
<reference evidence="4" key="2">
    <citation type="submission" date="2021-02" db="EMBL/GenBank/DDBJ databases">
        <authorList>
            <person name="Kimball J.A."/>
            <person name="Haas M.W."/>
            <person name="Macchietto M."/>
            <person name="Kono T."/>
            <person name="Duquette J."/>
            <person name="Shao M."/>
        </authorList>
    </citation>
    <scope>NUCLEOTIDE SEQUENCE</scope>
    <source>
        <tissue evidence="4">Fresh leaf tissue</tissue>
    </source>
</reference>
<keyword evidence="1" id="KW-0694">RNA-binding</keyword>
<accession>A0A8J5T1Y6</accession>
<proteinExistence type="predicted"/>